<dbReference type="EMBL" id="BEGY01000315">
    <property type="protein sequence ID" value="GAX86466.1"/>
    <property type="molecule type" value="Genomic_DNA"/>
</dbReference>
<evidence type="ECO:0000256" key="1">
    <source>
        <dbReference type="ARBA" id="ARBA00022679"/>
    </source>
</evidence>
<feature type="region of interest" description="Disordered" evidence="7">
    <location>
        <begin position="363"/>
        <end position="404"/>
    </location>
</feature>
<dbReference type="Proteomes" id="UP000232323">
    <property type="component" value="Unassembled WGS sequence"/>
</dbReference>
<dbReference type="PANTHER" id="PTHR24055">
    <property type="entry name" value="MITOGEN-ACTIVATED PROTEIN KINASE"/>
    <property type="match status" value="1"/>
</dbReference>
<dbReference type="InterPro" id="IPR000719">
    <property type="entry name" value="Prot_kinase_dom"/>
</dbReference>
<dbReference type="AlphaFoldDB" id="A0A250XTU9"/>
<evidence type="ECO:0000256" key="7">
    <source>
        <dbReference type="SAM" id="MobiDB-lite"/>
    </source>
</evidence>
<dbReference type="InterPro" id="IPR050117">
    <property type="entry name" value="MAPK"/>
</dbReference>
<gene>
    <name evidence="9" type="ORF">CEUSTIGMA_g13876.t1</name>
</gene>
<comment type="caution">
    <text evidence="9">The sequence shown here is derived from an EMBL/GenBank/DDBJ whole genome shotgun (WGS) entry which is preliminary data.</text>
</comment>
<evidence type="ECO:0000256" key="2">
    <source>
        <dbReference type="ARBA" id="ARBA00022741"/>
    </source>
</evidence>
<evidence type="ECO:0000259" key="8">
    <source>
        <dbReference type="PROSITE" id="PS50011"/>
    </source>
</evidence>
<dbReference type="InterPro" id="IPR017441">
    <property type="entry name" value="Protein_kinase_ATP_BS"/>
</dbReference>
<comment type="similarity">
    <text evidence="6">Belongs to the protein kinase superfamily.</text>
</comment>
<evidence type="ECO:0000256" key="5">
    <source>
        <dbReference type="PROSITE-ProRule" id="PRU10141"/>
    </source>
</evidence>
<evidence type="ECO:0000313" key="10">
    <source>
        <dbReference type="Proteomes" id="UP000232323"/>
    </source>
</evidence>
<dbReference type="SUPFAM" id="SSF56112">
    <property type="entry name" value="Protein kinase-like (PK-like)"/>
    <property type="match status" value="1"/>
</dbReference>
<dbReference type="SMART" id="SM00220">
    <property type="entry name" value="S_TKc"/>
    <property type="match status" value="1"/>
</dbReference>
<dbReference type="Pfam" id="PF00069">
    <property type="entry name" value="Pkinase"/>
    <property type="match status" value="1"/>
</dbReference>
<evidence type="ECO:0000256" key="3">
    <source>
        <dbReference type="ARBA" id="ARBA00022777"/>
    </source>
</evidence>
<keyword evidence="6" id="KW-0723">Serine/threonine-protein kinase</keyword>
<proteinExistence type="inferred from homology"/>
<dbReference type="InterPro" id="IPR008271">
    <property type="entry name" value="Ser/Thr_kinase_AS"/>
</dbReference>
<dbReference type="STRING" id="1157962.A0A250XTU9"/>
<keyword evidence="2 5" id="KW-0547">Nucleotide-binding</keyword>
<keyword evidence="1" id="KW-0808">Transferase</keyword>
<protein>
    <recommendedName>
        <fullName evidence="8">Protein kinase domain-containing protein</fullName>
    </recommendedName>
</protein>
<dbReference type="PROSITE" id="PS00108">
    <property type="entry name" value="PROTEIN_KINASE_ST"/>
    <property type="match status" value="1"/>
</dbReference>
<keyword evidence="3" id="KW-0418">Kinase</keyword>
<accession>A0A250XTU9</accession>
<dbReference type="InterPro" id="IPR011009">
    <property type="entry name" value="Kinase-like_dom_sf"/>
</dbReference>
<keyword evidence="4 5" id="KW-0067">ATP-binding</keyword>
<evidence type="ECO:0000256" key="6">
    <source>
        <dbReference type="RuleBase" id="RU000304"/>
    </source>
</evidence>
<organism evidence="9 10">
    <name type="scientific">Chlamydomonas eustigma</name>
    <dbReference type="NCBI Taxonomy" id="1157962"/>
    <lineage>
        <taxon>Eukaryota</taxon>
        <taxon>Viridiplantae</taxon>
        <taxon>Chlorophyta</taxon>
        <taxon>core chlorophytes</taxon>
        <taxon>Chlorophyceae</taxon>
        <taxon>CS clade</taxon>
        <taxon>Chlamydomonadales</taxon>
        <taxon>Chlamydomonadaceae</taxon>
        <taxon>Chlamydomonas</taxon>
    </lineage>
</organism>
<reference evidence="9 10" key="1">
    <citation type="submission" date="2017-08" db="EMBL/GenBank/DDBJ databases">
        <title>Acidophilic green algal genome provides insights into adaptation to an acidic environment.</title>
        <authorList>
            <person name="Hirooka S."/>
            <person name="Hirose Y."/>
            <person name="Kanesaki Y."/>
            <person name="Higuchi S."/>
            <person name="Fujiwara T."/>
            <person name="Onuma R."/>
            <person name="Era A."/>
            <person name="Ohbayashi R."/>
            <person name="Uzuka A."/>
            <person name="Nozaki H."/>
            <person name="Yoshikawa H."/>
            <person name="Miyagishima S.Y."/>
        </authorList>
    </citation>
    <scope>NUCLEOTIDE SEQUENCE [LARGE SCALE GENOMIC DNA]</scope>
    <source>
        <strain evidence="9 10">NIES-2499</strain>
    </source>
</reference>
<sequence length="471" mass="51279">MSEGNDRCRKEVCVRQNNLQVGQRYHLVKILGHGSFSCVVLAVDRASGEQVALKRVGDVLNSPENAKRVLREVCIMRRLDHPCIIKLKDVYVKPSDTGKLFYRGGKFVPASLDLYMAMEYMNQGDLFHLRGQLSESEVRSMTWQILCALEYLHAINVWHRDIKSANIMVAVAEGRRIVKVGDFGSSRSAYDMHPKSMSYDKLFQSHTAQRPTADLQKVPEHSAGTFLPVPDLQKVNTQQQLPHVEVVTAEATAASKAALGSEEVGGAAVVSAALGTADLLDREGSSGNGRENEAEAWFRSQGANFVPSSDMHDPQQRRNTAVPSVITGGSQMADDMEMDDQGILLLESPASMMMEELKEEGSGTACCISGAEGNSRSMTSPSSRGRKAASSKSDLLARPAEGPEGGFQMPLTRVVCTPCYRAPEVIMTRGIYSSAIDMWGVGAVFGELLQRITYIGKAPVPNLKVLLPGST</sequence>
<dbReference type="PROSITE" id="PS00107">
    <property type="entry name" value="PROTEIN_KINASE_ATP"/>
    <property type="match status" value="1"/>
</dbReference>
<feature type="domain" description="Protein kinase" evidence="8">
    <location>
        <begin position="25"/>
        <end position="471"/>
    </location>
</feature>
<dbReference type="Gene3D" id="3.30.200.20">
    <property type="entry name" value="Phosphorylase Kinase, domain 1"/>
    <property type="match status" value="1"/>
</dbReference>
<dbReference type="GO" id="GO:0005524">
    <property type="term" value="F:ATP binding"/>
    <property type="evidence" value="ECO:0007669"/>
    <property type="project" value="UniProtKB-UniRule"/>
</dbReference>
<dbReference type="Gene3D" id="1.10.510.10">
    <property type="entry name" value="Transferase(Phosphotransferase) domain 1"/>
    <property type="match status" value="2"/>
</dbReference>
<dbReference type="OrthoDB" id="248923at2759"/>
<evidence type="ECO:0000256" key="4">
    <source>
        <dbReference type="ARBA" id="ARBA00022840"/>
    </source>
</evidence>
<feature type="binding site" evidence="5">
    <location>
        <position position="54"/>
    </location>
    <ligand>
        <name>ATP</name>
        <dbReference type="ChEBI" id="CHEBI:30616"/>
    </ligand>
</feature>
<evidence type="ECO:0000313" key="9">
    <source>
        <dbReference type="EMBL" id="GAX86466.1"/>
    </source>
</evidence>
<dbReference type="GO" id="GO:0004674">
    <property type="term" value="F:protein serine/threonine kinase activity"/>
    <property type="evidence" value="ECO:0007669"/>
    <property type="project" value="UniProtKB-KW"/>
</dbReference>
<dbReference type="PROSITE" id="PS50011">
    <property type="entry name" value="PROTEIN_KINASE_DOM"/>
    <property type="match status" value="1"/>
</dbReference>
<name>A0A250XTU9_9CHLO</name>
<keyword evidence="10" id="KW-1185">Reference proteome</keyword>